<dbReference type="PIRSF" id="PIRSF006648">
    <property type="entry name" value="DrrB"/>
    <property type="match status" value="1"/>
</dbReference>
<evidence type="ECO:0000256" key="5">
    <source>
        <dbReference type="RuleBase" id="RU361157"/>
    </source>
</evidence>
<comment type="caution">
    <text evidence="7">The sequence shown here is derived from an EMBL/GenBank/DDBJ whole genome shotgun (WGS) entry which is preliminary data.</text>
</comment>
<dbReference type="GO" id="GO:0140359">
    <property type="term" value="F:ABC-type transporter activity"/>
    <property type="evidence" value="ECO:0007669"/>
    <property type="project" value="InterPro"/>
</dbReference>
<reference evidence="7" key="1">
    <citation type="submission" date="2017-02" db="EMBL/GenBank/DDBJ databases">
        <title>Delving into the versatile metabolic prowess of the omnipresent phylum Bacteroidetes.</title>
        <authorList>
            <person name="Nobu M.K."/>
            <person name="Mei R."/>
            <person name="Narihiro T."/>
            <person name="Kuroda K."/>
            <person name="Liu W.-T."/>
        </authorList>
    </citation>
    <scope>NUCLEOTIDE SEQUENCE</scope>
    <source>
        <strain evidence="7">ADurb.Bin276</strain>
    </source>
</reference>
<evidence type="ECO:0000256" key="4">
    <source>
        <dbReference type="ARBA" id="ARBA00023136"/>
    </source>
</evidence>
<dbReference type="InterPro" id="IPR051784">
    <property type="entry name" value="Nod_factor_ABC_transporter"/>
</dbReference>
<feature type="transmembrane region" description="Helical" evidence="5">
    <location>
        <begin position="235"/>
        <end position="257"/>
    </location>
</feature>
<name>A0A1V5SRL1_9BACT</name>
<dbReference type="PANTHER" id="PTHR43229">
    <property type="entry name" value="NODULATION PROTEIN J"/>
    <property type="match status" value="1"/>
</dbReference>
<evidence type="ECO:0000256" key="1">
    <source>
        <dbReference type="ARBA" id="ARBA00004141"/>
    </source>
</evidence>
<keyword evidence="3 5" id="KW-1133">Transmembrane helix</keyword>
<keyword evidence="5" id="KW-0813">Transport</keyword>
<dbReference type="PRINTS" id="PR00164">
    <property type="entry name" value="ABC2TRNSPORT"/>
</dbReference>
<keyword evidence="4 5" id="KW-0472">Membrane</keyword>
<evidence type="ECO:0000259" key="6">
    <source>
        <dbReference type="PROSITE" id="PS51012"/>
    </source>
</evidence>
<dbReference type="GO" id="GO:0043190">
    <property type="term" value="C:ATP-binding cassette (ABC) transporter complex"/>
    <property type="evidence" value="ECO:0007669"/>
    <property type="project" value="InterPro"/>
</dbReference>
<sequence>MKSQSLYQKACWLANDIQVLFIRSLKHIYKNYDQLLGLTIQPIMFMLLFRYVLGGAILVEEGTYINFLMAGILVQGVAFGSLTTSYSIAMDLQRGIIDRLKTLPIASWAVMMGHVAGDLVRNTLQAVIIIIMGLLVGFHPQANLTEWLIITLLVFLFTLAVSWMAAIMGLAAKTLESVSWIGFLVMFPLTFASAAFVPTKTMPAVLRTFAENQPVTHIVEAIRALTMGKSSDHHLWFALVWCVAIIIISIPVAAYLFRRHGGK</sequence>
<organism evidence="7">
    <name type="scientific">Candidatus Atribacter allofermentans</name>
    <dbReference type="NCBI Taxonomy" id="1852833"/>
    <lineage>
        <taxon>Bacteria</taxon>
        <taxon>Pseudomonadati</taxon>
        <taxon>Atribacterota</taxon>
        <taxon>Atribacteria</taxon>
        <taxon>Atribacterales</taxon>
        <taxon>Atribacteraceae</taxon>
        <taxon>Atribacter</taxon>
    </lineage>
</organism>
<proteinExistence type="inferred from homology"/>
<feature type="transmembrane region" description="Helical" evidence="5">
    <location>
        <begin position="178"/>
        <end position="197"/>
    </location>
</feature>
<feature type="transmembrane region" description="Helical" evidence="5">
    <location>
        <begin position="123"/>
        <end position="140"/>
    </location>
</feature>
<evidence type="ECO:0000256" key="2">
    <source>
        <dbReference type="ARBA" id="ARBA00022692"/>
    </source>
</evidence>
<comment type="subcellular location">
    <subcellularLocation>
        <location evidence="5">Cell membrane</location>
        <topology evidence="5">Multi-pass membrane protein</topology>
    </subcellularLocation>
    <subcellularLocation>
        <location evidence="1">Membrane</location>
        <topology evidence="1">Multi-pass membrane protein</topology>
    </subcellularLocation>
</comment>
<accession>A0A1V5SRL1</accession>
<dbReference type="InterPro" id="IPR047817">
    <property type="entry name" value="ABC2_TM_bact-type"/>
</dbReference>
<comment type="similarity">
    <text evidence="5">Belongs to the ABC-2 integral membrane protein family.</text>
</comment>
<evidence type="ECO:0000256" key="3">
    <source>
        <dbReference type="ARBA" id="ARBA00022989"/>
    </source>
</evidence>
<dbReference type="Proteomes" id="UP000485569">
    <property type="component" value="Unassembled WGS sequence"/>
</dbReference>
<feature type="domain" description="ABC transmembrane type-2" evidence="6">
    <location>
        <begin position="33"/>
        <end position="260"/>
    </location>
</feature>
<dbReference type="PANTHER" id="PTHR43229:SF2">
    <property type="entry name" value="NODULATION PROTEIN J"/>
    <property type="match status" value="1"/>
</dbReference>
<gene>
    <name evidence="7" type="primary">drrB</name>
    <name evidence="7" type="ORF">BWY41_01406</name>
</gene>
<feature type="transmembrane region" description="Helical" evidence="5">
    <location>
        <begin position="35"/>
        <end position="58"/>
    </location>
</feature>
<evidence type="ECO:0000313" key="7">
    <source>
        <dbReference type="EMBL" id="OQA56883.1"/>
    </source>
</evidence>
<dbReference type="InterPro" id="IPR013525">
    <property type="entry name" value="ABC2_TM"/>
</dbReference>
<protein>
    <recommendedName>
        <fullName evidence="5">Transport permease protein</fullName>
    </recommendedName>
</protein>
<keyword evidence="2 5" id="KW-0812">Transmembrane</keyword>
<dbReference type="EMBL" id="MWBQ01000104">
    <property type="protein sequence ID" value="OQA56883.1"/>
    <property type="molecule type" value="Genomic_DNA"/>
</dbReference>
<dbReference type="PROSITE" id="PS51012">
    <property type="entry name" value="ABC_TM2"/>
    <property type="match status" value="1"/>
</dbReference>
<keyword evidence="5" id="KW-1003">Cell membrane</keyword>
<dbReference type="InterPro" id="IPR000412">
    <property type="entry name" value="ABC_2_transport"/>
</dbReference>
<feature type="transmembrane region" description="Helical" evidence="5">
    <location>
        <begin position="147"/>
        <end position="172"/>
    </location>
</feature>
<dbReference type="AlphaFoldDB" id="A0A1V5SRL1"/>
<dbReference type="Pfam" id="PF01061">
    <property type="entry name" value="ABC2_membrane"/>
    <property type="match status" value="1"/>
</dbReference>
<feature type="transmembrane region" description="Helical" evidence="5">
    <location>
        <begin position="64"/>
        <end position="88"/>
    </location>
</feature>